<dbReference type="Proteomes" id="UP001315686">
    <property type="component" value="Unassembled WGS sequence"/>
</dbReference>
<reference evidence="2 3" key="1">
    <citation type="journal article" date="2021" name="Arch. Microbiol.">
        <title>Harenicola maris gen. nov., sp. nov. isolated from the Sea of Japan shallow sediments.</title>
        <authorList>
            <person name="Romanenko L.A."/>
            <person name="Kurilenko V.V."/>
            <person name="Chernysheva N.Y."/>
            <person name="Tekutyeva L.A."/>
            <person name="Velansky P.V."/>
            <person name="Svetashev V.I."/>
            <person name="Isaeva M.P."/>
        </authorList>
    </citation>
    <scope>NUCLEOTIDE SEQUENCE [LARGE SCALE GENOMIC DNA]</scope>
    <source>
        <strain evidence="2 3">KMM 3653</strain>
    </source>
</reference>
<accession>A0AAP2CRS1</accession>
<dbReference type="InterPro" id="IPR002881">
    <property type="entry name" value="DUF58"/>
</dbReference>
<protein>
    <submittedName>
        <fullName evidence="2">DUF58 domain-containing protein</fullName>
    </submittedName>
</protein>
<evidence type="ECO:0000259" key="1">
    <source>
        <dbReference type="Pfam" id="PF01882"/>
    </source>
</evidence>
<dbReference type="AlphaFoldDB" id="A0AAP2CRS1"/>
<organism evidence="2 3">
    <name type="scientific">Harenicola maris</name>
    <dbReference type="NCBI Taxonomy" id="2841044"/>
    <lineage>
        <taxon>Bacteria</taxon>
        <taxon>Pseudomonadati</taxon>
        <taxon>Pseudomonadota</taxon>
        <taxon>Alphaproteobacteria</taxon>
        <taxon>Rhodobacterales</taxon>
        <taxon>Paracoccaceae</taxon>
        <taxon>Harenicola</taxon>
    </lineage>
</organism>
<evidence type="ECO:0000313" key="3">
    <source>
        <dbReference type="Proteomes" id="UP001315686"/>
    </source>
</evidence>
<proteinExistence type="predicted"/>
<evidence type="ECO:0000313" key="2">
    <source>
        <dbReference type="EMBL" id="MBT0959317.1"/>
    </source>
</evidence>
<dbReference type="PANTHER" id="PTHR33608:SF6">
    <property type="entry name" value="BLL2464 PROTEIN"/>
    <property type="match status" value="1"/>
</dbReference>
<keyword evidence="3" id="KW-1185">Reference proteome</keyword>
<dbReference type="Pfam" id="PF01882">
    <property type="entry name" value="DUF58"/>
    <property type="match status" value="1"/>
</dbReference>
<name>A0AAP2CRS1_9RHOB</name>
<gene>
    <name evidence="2" type="ORF">IV417_18155</name>
</gene>
<dbReference type="RefSeq" id="WP_327795551.1">
    <property type="nucleotide sequence ID" value="NZ_JADQAZ010000004.1"/>
</dbReference>
<feature type="domain" description="DUF58" evidence="1">
    <location>
        <begin position="50"/>
        <end position="230"/>
    </location>
</feature>
<dbReference type="EMBL" id="JADQAZ010000004">
    <property type="protein sequence ID" value="MBT0959317.1"/>
    <property type="molecule type" value="Genomic_DNA"/>
</dbReference>
<comment type="caution">
    <text evidence="2">The sequence shown here is derived from an EMBL/GenBank/DDBJ whole genome shotgun (WGS) entry which is preliminary data.</text>
</comment>
<dbReference type="PANTHER" id="PTHR33608">
    <property type="entry name" value="BLL2464 PROTEIN"/>
    <property type="match status" value="1"/>
</dbReference>
<sequence length="291" mass="31840">MSQAAHLRSQAEGLATGLPPLLADAEHLASTVLLGAHGRRRAGMGDEFWQYRPFGTGDEPRMIDWRRSARSDTHFIKQKEWQAAQSVMIWVDGAQSLDFTGDKGRETKRARARLLGLAMGVLLIRAGERVGLSNMNQPPRSGDVQLLRMTAALADMAEGAEYGVPETAVLPPQSRAVFLSDFLGDPAPIEAALTKAADRGVRGALCQVLDPVEESFPFSGRTIFDSMGGGMSHETLQAAELKARYLERLAERKDFLETLCRATGWQYHCHHTGGAAQSALLWLYAATERAH</sequence>